<comment type="caution">
    <text evidence="1">The sequence shown here is derived from an EMBL/GenBank/DDBJ whole genome shotgun (WGS) entry which is preliminary data.</text>
</comment>
<dbReference type="EMBL" id="JAJGCB010000003">
    <property type="protein sequence ID" value="KAJ8993425.1"/>
    <property type="molecule type" value="Genomic_DNA"/>
</dbReference>
<dbReference type="AlphaFoldDB" id="A0AAN6EXD2"/>
<protein>
    <submittedName>
        <fullName evidence="1">Uncharacterized protein</fullName>
    </submittedName>
</protein>
<dbReference type="Proteomes" id="UP001161757">
    <property type="component" value="Unassembled WGS sequence"/>
</dbReference>
<organism evidence="1 2">
    <name type="scientific">Exophiala dermatitidis</name>
    <name type="common">Black yeast-like fungus</name>
    <name type="synonym">Wangiella dermatitidis</name>
    <dbReference type="NCBI Taxonomy" id="5970"/>
    <lineage>
        <taxon>Eukaryota</taxon>
        <taxon>Fungi</taxon>
        <taxon>Dikarya</taxon>
        <taxon>Ascomycota</taxon>
        <taxon>Pezizomycotina</taxon>
        <taxon>Eurotiomycetes</taxon>
        <taxon>Chaetothyriomycetidae</taxon>
        <taxon>Chaetothyriales</taxon>
        <taxon>Herpotrichiellaceae</taxon>
        <taxon>Exophiala</taxon>
    </lineage>
</organism>
<name>A0AAN6EXD2_EXODE</name>
<accession>A0AAN6EXD2</accession>
<sequence length="100" mass="11136">MTKHVQYQSFERLQVPLTMPFNHSHAQLYVYCVCLAWGDGSLPTMYTYLMLHVAHLEKATGAISPREKATKSALPCNRSPGQAKRIDLGWSGKLEDGSGL</sequence>
<reference evidence="1" key="1">
    <citation type="submission" date="2023-01" db="EMBL/GenBank/DDBJ databases">
        <title>Exophiala dermititidis isolated from Cystic Fibrosis Patient.</title>
        <authorList>
            <person name="Kurbessoian T."/>
            <person name="Crocker A."/>
            <person name="Murante D."/>
            <person name="Hogan D.A."/>
            <person name="Stajich J.E."/>
        </authorList>
    </citation>
    <scope>NUCLEOTIDE SEQUENCE</scope>
    <source>
        <strain evidence="1">Ex8</strain>
    </source>
</reference>
<proteinExistence type="predicted"/>
<evidence type="ECO:0000313" key="2">
    <source>
        <dbReference type="Proteomes" id="UP001161757"/>
    </source>
</evidence>
<evidence type="ECO:0000313" key="1">
    <source>
        <dbReference type="EMBL" id="KAJ8993425.1"/>
    </source>
</evidence>
<gene>
    <name evidence="1" type="ORF">HRR80_001940</name>
</gene>